<organism evidence="12">
    <name type="scientific">Salvia splendens</name>
    <name type="common">Scarlet sage</name>
    <dbReference type="NCBI Taxonomy" id="180675"/>
    <lineage>
        <taxon>Eukaryota</taxon>
        <taxon>Viridiplantae</taxon>
        <taxon>Streptophyta</taxon>
        <taxon>Embryophyta</taxon>
        <taxon>Tracheophyta</taxon>
        <taxon>Spermatophyta</taxon>
        <taxon>Magnoliopsida</taxon>
        <taxon>eudicotyledons</taxon>
        <taxon>Gunneridae</taxon>
        <taxon>Pentapetalae</taxon>
        <taxon>asterids</taxon>
        <taxon>lamiids</taxon>
        <taxon>Lamiales</taxon>
        <taxon>Lamiaceae</taxon>
        <taxon>Nepetoideae</taxon>
        <taxon>Mentheae</taxon>
        <taxon>Salviinae</taxon>
        <taxon>Salvia</taxon>
        <taxon>Salvia subgen. Calosphace</taxon>
        <taxon>core Calosphace</taxon>
    </lineage>
</organism>
<evidence type="ECO:0000256" key="5">
    <source>
        <dbReference type="ARBA" id="ARBA00022490"/>
    </source>
</evidence>
<dbReference type="PANTHER" id="PTHR46009">
    <property type="entry name" value="VACUOLAR PROTEIN SORTING-ASSOCIATED PROTEIN VTA1 HOMOLOG"/>
    <property type="match status" value="1"/>
</dbReference>
<dbReference type="Pfam" id="PF04652">
    <property type="entry name" value="Vta1"/>
    <property type="match status" value="1"/>
</dbReference>
<reference evidence="12" key="2">
    <citation type="submission" date="2020-08" db="EMBL/GenBank/DDBJ databases">
        <title>Plant Genome Project.</title>
        <authorList>
            <person name="Zhang R.-G."/>
        </authorList>
    </citation>
    <scope>NUCLEOTIDE SEQUENCE</scope>
    <source>
        <strain evidence="12">Huo1</strain>
        <tissue evidence="12">Leaf</tissue>
    </source>
</reference>
<dbReference type="InterPro" id="IPR041212">
    <property type="entry name" value="Vta1_C"/>
</dbReference>
<name>A0A8X8Y310_SALSN</name>
<evidence type="ECO:0000313" key="13">
    <source>
        <dbReference type="Proteomes" id="UP000298416"/>
    </source>
</evidence>
<keyword evidence="8" id="KW-0472">Membrane</keyword>
<evidence type="ECO:0000256" key="1">
    <source>
        <dbReference type="ARBA" id="ARBA00004481"/>
    </source>
</evidence>
<dbReference type="OrthoDB" id="391137at2759"/>
<dbReference type="InterPro" id="IPR039431">
    <property type="entry name" value="Vta1/CALS_N"/>
</dbReference>
<dbReference type="GO" id="GO:0032511">
    <property type="term" value="P:late endosome to vacuole transport via multivesicular body sorting pathway"/>
    <property type="evidence" value="ECO:0007669"/>
    <property type="project" value="InterPro"/>
</dbReference>
<comment type="similarity">
    <text evidence="3">Belongs to the VTA1 family.</text>
</comment>
<evidence type="ECO:0008006" key="14">
    <source>
        <dbReference type="Google" id="ProtNLM"/>
    </source>
</evidence>
<dbReference type="GO" id="GO:0005771">
    <property type="term" value="C:multivesicular body"/>
    <property type="evidence" value="ECO:0007669"/>
    <property type="project" value="TreeGrafter"/>
</dbReference>
<proteinExistence type="inferred from homology"/>
<evidence type="ECO:0000256" key="9">
    <source>
        <dbReference type="SAM" id="MobiDB-lite"/>
    </source>
</evidence>
<evidence type="ECO:0000256" key="3">
    <source>
        <dbReference type="ARBA" id="ARBA00007895"/>
    </source>
</evidence>
<feature type="compositionally biased region" description="Low complexity" evidence="9">
    <location>
        <begin position="303"/>
        <end position="318"/>
    </location>
</feature>
<dbReference type="Gene3D" id="1.20.5.420">
    <property type="entry name" value="Immunoglobulin FC, subunit C"/>
    <property type="match status" value="1"/>
</dbReference>
<evidence type="ECO:0000256" key="7">
    <source>
        <dbReference type="ARBA" id="ARBA00022927"/>
    </source>
</evidence>
<evidence type="ECO:0000256" key="4">
    <source>
        <dbReference type="ARBA" id="ARBA00022448"/>
    </source>
</evidence>
<keyword evidence="4" id="KW-0813">Transport</keyword>
<comment type="caution">
    <text evidence="12">The sequence shown here is derived from an EMBL/GenBank/DDBJ whole genome shotgun (WGS) entry which is preliminary data.</text>
</comment>
<evidence type="ECO:0000256" key="2">
    <source>
        <dbReference type="ARBA" id="ARBA00004496"/>
    </source>
</evidence>
<reference evidence="12" key="1">
    <citation type="submission" date="2018-01" db="EMBL/GenBank/DDBJ databases">
        <authorList>
            <person name="Mao J.F."/>
        </authorList>
    </citation>
    <scope>NUCLEOTIDE SEQUENCE</scope>
    <source>
        <strain evidence="12">Huo1</strain>
        <tissue evidence="12">Leaf</tissue>
    </source>
</reference>
<feature type="compositionally biased region" description="Polar residues" evidence="9">
    <location>
        <begin position="237"/>
        <end position="248"/>
    </location>
</feature>
<dbReference type="EMBL" id="PNBA02000005">
    <property type="protein sequence ID" value="KAG6423844.1"/>
    <property type="molecule type" value="Genomic_DNA"/>
</dbReference>
<evidence type="ECO:0000259" key="10">
    <source>
        <dbReference type="Pfam" id="PF04652"/>
    </source>
</evidence>
<keyword evidence="6" id="KW-0967">Endosome</keyword>
<evidence type="ECO:0000259" key="11">
    <source>
        <dbReference type="Pfam" id="PF18097"/>
    </source>
</evidence>
<keyword evidence="7" id="KW-0653">Protein transport</keyword>
<dbReference type="InterPro" id="IPR044538">
    <property type="entry name" value="Vta1-like"/>
</dbReference>
<sequence length="377" mass="42117">MTTEIEPAKLLLPYLQRADELQKHEPLVAYYCRLYAMDRGLNIPQKERTKATNALLVSLMNQLEKDKKSVSLGPDDHLHVEGFALNVFSKADKQDRAGRADLNTAKTFYAASIFFDILKQFGEVQPDLEQKHKYATWKAADIRKALSEGRKPLPGPPGGEPAPSSGEYDLEPSSSVDATRPNSSTTAPDSSSSPHQYDKANLQNSNISRQPSNITRSSSSNYSTLHHHPNDDYPSDNFHQPSPSNGTERSIHPQSYHHQPFQPDFQQHLPHSYPNFHSYPGFTESTAPPHYPSYHQSHSDAYSNFPPSNNVSVSEPSPTARPEYEYDRNYEPLPGQIAEAQKAARFAVSALAFDDVFVAVDFLKKSLELLTKPSASH</sequence>
<dbReference type="GO" id="GO:0015031">
    <property type="term" value="P:protein transport"/>
    <property type="evidence" value="ECO:0007669"/>
    <property type="project" value="UniProtKB-KW"/>
</dbReference>
<dbReference type="AlphaFoldDB" id="A0A8X8Y310"/>
<evidence type="ECO:0000256" key="6">
    <source>
        <dbReference type="ARBA" id="ARBA00022753"/>
    </source>
</evidence>
<protein>
    <recommendedName>
        <fullName evidence="14">Vacuolar protein sorting-associated protein VTA1</fullName>
    </recommendedName>
</protein>
<dbReference type="Gene3D" id="1.25.40.270">
    <property type="entry name" value="Vacuolar protein sorting-associated protein vta1"/>
    <property type="match status" value="1"/>
</dbReference>
<feature type="domain" description="Vta1 C-terminal" evidence="11">
    <location>
        <begin position="336"/>
        <end position="371"/>
    </location>
</feature>
<feature type="domain" description="Vta1/callose synthase N-terminal" evidence="10">
    <location>
        <begin position="12"/>
        <end position="147"/>
    </location>
</feature>
<feature type="compositionally biased region" description="Low complexity" evidence="9">
    <location>
        <begin position="257"/>
        <end position="271"/>
    </location>
</feature>
<keyword evidence="5" id="KW-0963">Cytoplasm</keyword>
<dbReference type="Proteomes" id="UP000298416">
    <property type="component" value="Unassembled WGS sequence"/>
</dbReference>
<dbReference type="PANTHER" id="PTHR46009:SF1">
    <property type="entry name" value="VACUOLAR PROTEIN SORTING-ASSOCIATED PROTEIN VTA1 HOMOLOG"/>
    <property type="match status" value="1"/>
</dbReference>
<keyword evidence="13" id="KW-1185">Reference proteome</keyword>
<dbReference type="Pfam" id="PF18097">
    <property type="entry name" value="Vta1_C"/>
    <property type="match status" value="1"/>
</dbReference>
<dbReference type="GO" id="GO:0010008">
    <property type="term" value="C:endosome membrane"/>
    <property type="evidence" value="ECO:0007669"/>
    <property type="project" value="UniProtKB-SubCell"/>
</dbReference>
<dbReference type="InterPro" id="IPR023175">
    <property type="entry name" value="Vta1/CALS_N_sf"/>
</dbReference>
<feature type="compositionally biased region" description="Low complexity" evidence="9">
    <location>
        <begin position="183"/>
        <end position="194"/>
    </location>
</feature>
<evidence type="ECO:0000256" key="8">
    <source>
        <dbReference type="ARBA" id="ARBA00023136"/>
    </source>
</evidence>
<accession>A0A8X8Y310</accession>
<feature type="region of interest" description="Disordered" evidence="9">
    <location>
        <begin position="147"/>
        <end position="323"/>
    </location>
</feature>
<feature type="compositionally biased region" description="Polar residues" evidence="9">
    <location>
        <begin position="172"/>
        <end position="182"/>
    </location>
</feature>
<evidence type="ECO:0000313" key="12">
    <source>
        <dbReference type="EMBL" id="KAG6423844.1"/>
    </source>
</evidence>
<feature type="compositionally biased region" description="Low complexity" evidence="9">
    <location>
        <begin position="208"/>
        <end position="224"/>
    </location>
</feature>
<comment type="subcellular location">
    <subcellularLocation>
        <location evidence="2">Cytoplasm</location>
    </subcellularLocation>
    <subcellularLocation>
        <location evidence="1">Endosome membrane</location>
        <topology evidence="1">Peripheral membrane protein</topology>
    </subcellularLocation>
</comment>
<gene>
    <name evidence="12" type="ORF">SASPL_114248</name>
</gene>